<organism evidence="1 2">
    <name type="scientific">Fusarium decemcellulare</name>
    <dbReference type="NCBI Taxonomy" id="57161"/>
    <lineage>
        <taxon>Eukaryota</taxon>
        <taxon>Fungi</taxon>
        <taxon>Dikarya</taxon>
        <taxon>Ascomycota</taxon>
        <taxon>Pezizomycotina</taxon>
        <taxon>Sordariomycetes</taxon>
        <taxon>Hypocreomycetidae</taxon>
        <taxon>Hypocreales</taxon>
        <taxon>Nectriaceae</taxon>
        <taxon>Fusarium</taxon>
        <taxon>Fusarium decemcellulare species complex</taxon>
    </lineage>
</organism>
<sequence>MSSPKSRHSQSPAGGRSPGSAEGQGTEAQLGGIIEVDENDSDSSYSVSTRVTDTESLRSSILNYKWENGRRYHSYQDGSYWHEMYRIILDGELYVAPIGDHPQEVLDLGTGTGLWAIELADMHPSANVLGVDLSPIQPSFVPPNCKFEVDDINQEWTYPEEKFDFIHMRGLTGCIPDWDKFHEKAIKYLKPGGWVEHVELWGWAKSDDGTLRPDSPLRKWVDIFIEIGKITGKTFFWGDKAGESIRKAGYINVSERTVKVPIGTWPKDKRLKSWGAWNRQFLLQGVEGFCIRGLTEMLGWKYEDIQLYLTEMRNEFNNPAVHSYFDVTIIYGQKPEAKTEDA</sequence>
<name>A0ACC1SGD3_9HYPO</name>
<comment type="caution">
    <text evidence="1">The sequence shown here is derived from an EMBL/GenBank/DDBJ whole genome shotgun (WGS) entry which is preliminary data.</text>
</comment>
<keyword evidence="2" id="KW-1185">Reference proteome</keyword>
<reference evidence="1" key="1">
    <citation type="submission" date="2022-08" db="EMBL/GenBank/DDBJ databases">
        <title>Genome Sequence of Fusarium decemcellulare.</title>
        <authorList>
            <person name="Buettner E."/>
        </authorList>
    </citation>
    <scope>NUCLEOTIDE SEQUENCE</scope>
    <source>
        <strain evidence="1">Babe19</strain>
    </source>
</reference>
<proteinExistence type="predicted"/>
<gene>
    <name evidence="1" type="ORF">NM208_g5628</name>
</gene>
<dbReference type="Proteomes" id="UP001148629">
    <property type="component" value="Unassembled WGS sequence"/>
</dbReference>
<accession>A0ACC1SGD3</accession>
<evidence type="ECO:0000313" key="1">
    <source>
        <dbReference type="EMBL" id="KAJ3539117.1"/>
    </source>
</evidence>
<dbReference type="EMBL" id="JANRMS010000478">
    <property type="protein sequence ID" value="KAJ3539117.1"/>
    <property type="molecule type" value="Genomic_DNA"/>
</dbReference>
<evidence type="ECO:0000313" key="2">
    <source>
        <dbReference type="Proteomes" id="UP001148629"/>
    </source>
</evidence>
<protein>
    <submittedName>
        <fullName evidence="1">Uncharacterized protein</fullName>
    </submittedName>
</protein>